<dbReference type="GO" id="GO:0004650">
    <property type="term" value="F:polygalacturonase activity"/>
    <property type="evidence" value="ECO:0007669"/>
    <property type="project" value="InterPro"/>
</dbReference>
<dbReference type="PROSITE" id="PS51910">
    <property type="entry name" value="GH18_2"/>
    <property type="match status" value="1"/>
</dbReference>
<feature type="signal peptide" evidence="1">
    <location>
        <begin position="1"/>
        <end position="24"/>
    </location>
</feature>
<evidence type="ECO:0000259" key="2">
    <source>
        <dbReference type="PROSITE" id="PS51910"/>
    </source>
</evidence>
<dbReference type="PANTHER" id="PTHR33928:SF2">
    <property type="entry name" value="PECTATE LYASE SUPERFAMILY PROTEIN DOMAIN-CONTAINING PROTEIN-RELATED"/>
    <property type="match status" value="1"/>
</dbReference>
<accession>A0A074XJD3</accession>
<gene>
    <name evidence="3" type="ORF">M436DRAFT_80126</name>
</gene>
<reference evidence="3 4" key="1">
    <citation type="journal article" date="2014" name="BMC Genomics">
        <title>Genome sequencing of four Aureobasidium pullulans varieties: biotechnological potential, stress tolerance, and description of new species.</title>
        <authorList>
            <person name="Gostin Ar C."/>
            <person name="Ohm R.A."/>
            <person name="Kogej T."/>
            <person name="Sonjak S."/>
            <person name="Turk M."/>
            <person name="Zajc J."/>
            <person name="Zalar P."/>
            <person name="Grube M."/>
            <person name="Sun H."/>
            <person name="Han J."/>
            <person name="Sharma A."/>
            <person name="Chiniquy J."/>
            <person name="Ngan C.Y."/>
            <person name="Lipzen A."/>
            <person name="Barry K."/>
            <person name="Grigoriev I.V."/>
            <person name="Gunde-Cimerman N."/>
        </authorList>
    </citation>
    <scope>NUCLEOTIDE SEQUENCE [LARGE SCALE GENOMIC DNA]</scope>
    <source>
        <strain evidence="3 4">CBS 147.97</strain>
    </source>
</reference>
<dbReference type="GO" id="GO:0005975">
    <property type="term" value="P:carbohydrate metabolic process"/>
    <property type="evidence" value="ECO:0007669"/>
    <property type="project" value="InterPro"/>
</dbReference>
<dbReference type="InterPro" id="IPR012334">
    <property type="entry name" value="Pectin_lyas_fold"/>
</dbReference>
<dbReference type="InterPro" id="IPR001223">
    <property type="entry name" value="Glyco_hydro18_cat"/>
</dbReference>
<keyword evidence="1" id="KW-0732">Signal</keyword>
<dbReference type="SUPFAM" id="SSF51126">
    <property type="entry name" value="Pectin lyase-like"/>
    <property type="match status" value="2"/>
</dbReference>
<dbReference type="AlphaFoldDB" id="A0A074XJD3"/>
<dbReference type="InterPro" id="IPR017853">
    <property type="entry name" value="GH"/>
</dbReference>
<organism evidence="3 4">
    <name type="scientific">Aureobasidium namibiae CBS 147.97</name>
    <dbReference type="NCBI Taxonomy" id="1043004"/>
    <lineage>
        <taxon>Eukaryota</taxon>
        <taxon>Fungi</taxon>
        <taxon>Dikarya</taxon>
        <taxon>Ascomycota</taxon>
        <taxon>Pezizomycotina</taxon>
        <taxon>Dothideomycetes</taxon>
        <taxon>Dothideomycetidae</taxon>
        <taxon>Dothideales</taxon>
        <taxon>Saccotheciaceae</taxon>
        <taxon>Aureobasidium</taxon>
    </lineage>
</organism>
<dbReference type="FunFam" id="2.160.20.10:FF:000049">
    <property type="entry name" value="Putative exo-beta-1,3-glucanase"/>
    <property type="match status" value="1"/>
</dbReference>
<dbReference type="PANTHER" id="PTHR33928">
    <property type="entry name" value="POLYGALACTURONASE QRT3"/>
    <property type="match status" value="1"/>
</dbReference>
<dbReference type="Pfam" id="PF00704">
    <property type="entry name" value="Glyco_hydro_18"/>
    <property type="match status" value="1"/>
</dbReference>
<dbReference type="SUPFAM" id="SSF51445">
    <property type="entry name" value="(Trans)glycosidases"/>
    <property type="match status" value="1"/>
</dbReference>
<feature type="domain" description="GH18" evidence="2">
    <location>
        <begin position="809"/>
        <end position="1118"/>
    </location>
</feature>
<dbReference type="InterPro" id="IPR011050">
    <property type="entry name" value="Pectin_lyase_fold/virulence"/>
</dbReference>
<dbReference type="EMBL" id="KL584706">
    <property type="protein sequence ID" value="KEQ74651.1"/>
    <property type="molecule type" value="Genomic_DNA"/>
</dbReference>
<keyword evidence="4" id="KW-1185">Reference proteome</keyword>
<dbReference type="HOGENOM" id="CLU_002540_1_1_1"/>
<evidence type="ECO:0000313" key="3">
    <source>
        <dbReference type="EMBL" id="KEQ74651.1"/>
    </source>
</evidence>
<protein>
    <recommendedName>
        <fullName evidence="2">GH18 domain-containing protein</fullName>
    </recommendedName>
</protein>
<dbReference type="Gene3D" id="3.20.20.80">
    <property type="entry name" value="Glycosidases"/>
    <property type="match status" value="1"/>
</dbReference>
<evidence type="ECO:0000256" key="1">
    <source>
        <dbReference type="SAM" id="SignalP"/>
    </source>
</evidence>
<dbReference type="GeneID" id="25416558"/>
<sequence length="1118" mass="120302">MTFRGLSMGSLLAIVAVLPLLAPAISIPRSSSHVEFESSANSSKDTTRPFNAVFYPPLDWAPPLTTNSGSSGINSTVIHSNLTAPHFVSFASTSCSALVPSYPDEFWYEAIDHSNAQSSFLNNKDAYIVWRNVISDFGADNTGNTDSTDAIRNAINHGGNGLPERTTKDTYGETMKPAVVYVPGGTYLISSTLDLYAGTVIVGDPLNPPVFKVASTFSGTKLISGRDSTWGSATQVFYIGLKNVVIDSTGFDKDSNFILVYWAVSQATQLQNIVFNMPKNSASSGHRGVQMGKTDYNSNIIINDLTFNGGYEGMHLNGQQWVFKGLTFTSCTTAVNIVSCTDCVFLGTSVSTVGTGFSAYGVSGSLIIMDSTVKKSGPLVLGTSGYKGYQSIILENVMSDDENKVTVKLDDNASAVVGSVADTWVLGQTYKSNDPTPGRGGNVRTQRAEVLLQNARFFTKTQPTFQEYSVDQVLNVKSVSGLAVYGDGQTDDTANINAILKKYAGCKVIHFPAGTYIVTDTILVPPGSRIHGDAYGSVISATGGRFYNPNSPTNAVQIGNAGDVGVAHVVDMMFSVADVLQGCKILEVNMAGSQPGDVGLWNTHIRVGGAAGSKVQDNCNGSPYSCKAAWGMVHLTSTSSAYIENMWGWTADHNLDTGGSPTISVARGMLIEATKGTWLVGTGFEHNTLYQYNFYQAEDVFTAMQQTETPYFQGYNEDVLAPAPWADNLVASDPTFSNCGSDDTSCRMAWMEHISNSSNLSYTQNAINVDKESSAVYLYGTNVHWVTNMFLSDYTVIATEKTNEGGWGGVVAAYQFDASAPNNGKTVVARALDHERIIVLAFLNNFGNGQTPDGNFGNECYIDNSGNGDCGQLANDINTCHDAGVKIILSIGGAEGTYGLSGNGDATGVAYSLWNEWARPNGVDPSAPRPIGDSYVDGWDLDIEKNPNGSSQYLDELVTALRSHFASDPDHHYYVTGASECPIPEPCMGDAITKSQLDYIFIQFYNNDYCSAYQEFRKDTDGGFNYDDWVDYIRGTPSQDAKLFIGLPAFKLGSTDDDSGSKYYIRSSELPTLLNEYKTHNNFGGVMLWDAGYSDSVNFNGCNYVQEVGRVMATGAGC</sequence>
<name>A0A074XJD3_9PEZI</name>
<dbReference type="CDD" id="cd23668">
    <property type="entry name" value="GH55_beta13glucanase-like"/>
    <property type="match status" value="1"/>
</dbReference>
<dbReference type="RefSeq" id="XP_013429279.1">
    <property type="nucleotide sequence ID" value="XM_013573825.1"/>
</dbReference>
<dbReference type="Proteomes" id="UP000027730">
    <property type="component" value="Unassembled WGS sequence"/>
</dbReference>
<dbReference type="Pfam" id="PF12708">
    <property type="entry name" value="Pect-lyase_RHGA_epim"/>
    <property type="match status" value="2"/>
</dbReference>
<dbReference type="InterPro" id="IPR024535">
    <property type="entry name" value="RHGA/B-epi-like_pectate_lyase"/>
</dbReference>
<dbReference type="Gene3D" id="2.160.20.10">
    <property type="entry name" value="Single-stranded right-handed beta-helix, Pectin lyase-like"/>
    <property type="match status" value="2"/>
</dbReference>
<evidence type="ECO:0000313" key="4">
    <source>
        <dbReference type="Proteomes" id="UP000027730"/>
    </source>
</evidence>
<feature type="chain" id="PRO_5001703430" description="GH18 domain-containing protein" evidence="1">
    <location>
        <begin position="25"/>
        <end position="1118"/>
    </location>
</feature>
<dbReference type="InterPro" id="IPR039279">
    <property type="entry name" value="QRT3-like"/>
</dbReference>
<proteinExistence type="predicted"/>
<dbReference type="OrthoDB" id="1046782at2759"/>